<name>A0A098Y0N7_9ACTN</name>
<comment type="caution">
    <text evidence="2">The sequence shown here is derived from an EMBL/GenBank/DDBJ whole genome shotgun (WGS) entry which is preliminary data.</text>
</comment>
<accession>A0A098Y0N7</accession>
<evidence type="ECO:0000313" key="3">
    <source>
        <dbReference type="Proteomes" id="UP000029713"/>
    </source>
</evidence>
<dbReference type="RefSeq" id="WP_036340735.1">
    <property type="nucleotide sequence ID" value="NZ_JPMX01000119.1"/>
</dbReference>
<feature type="transmembrane region" description="Helical" evidence="1">
    <location>
        <begin position="75"/>
        <end position="98"/>
    </location>
</feature>
<keyword evidence="1" id="KW-1133">Transmembrane helix</keyword>
<proteinExistence type="predicted"/>
<evidence type="ECO:0000313" key="2">
    <source>
        <dbReference type="EMBL" id="KGH44508.1"/>
    </source>
</evidence>
<dbReference type="Proteomes" id="UP000029713">
    <property type="component" value="Unassembled WGS sequence"/>
</dbReference>
<protein>
    <submittedName>
        <fullName evidence="2">Membrane protein</fullName>
    </submittedName>
</protein>
<reference evidence="2 3" key="1">
    <citation type="submission" date="2014-07" db="EMBL/GenBank/DDBJ databases">
        <title>Biosystematic studies on Modestobacter strains isolated from extreme hyper-arid desert soil and from historic building.</title>
        <authorList>
            <person name="Bukarasam K."/>
            <person name="Bull A."/>
            <person name="Girard G."/>
            <person name="van Wezel G."/>
            <person name="Goodfellow M."/>
        </authorList>
    </citation>
    <scope>NUCLEOTIDE SEQUENCE [LARGE SCALE GENOMIC DNA]</scope>
    <source>
        <strain evidence="2 3">KNN45-2b</strain>
    </source>
</reference>
<dbReference type="GO" id="GO:0016020">
    <property type="term" value="C:membrane"/>
    <property type="evidence" value="ECO:0007669"/>
    <property type="project" value="InterPro"/>
</dbReference>
<keyword evidence="1" id="KW-0472">Membrane</keyword>
<evidence type="ECO:0000256" key="1">
    <source>
        <dbReference type="SAM" id="Phobius"/>
    </source>
</evidence>
<keyword evidence="3" id="KW-1185">Reference proteome</keyword>
<dbReference type="AlphaFoldDB" id="A0A098Y0N7"/>
<organism evidence="2 3">
    <name type="scientific">Modestobacter caceresii</name>
    <dbReference type="NCBI Taxonomy" id="1522368"/>
    <lineage>
        <taxon>Bacteria</taxon>
        <taxon>Bacillati</taxon>
        <taxon>Actinomycetota</taxon>
        <taxon>Actinomycetes</taxon>
        <taxon>Geodermatophilales</taxon>
        <taxon>Geodermatophilaceae</taxon>
        <taxon>Modestobacter</taxon>
    </lineage>
</organism>
<dbReference type="EMBL" id="JPMX01000119">
    <property type="protein sequence ID" value="KGH44508.1"/>
    <property type="molecule type" value="Genomic_DNA"/>
</dbReference>
<keyword evidence="1" id="KW-0812">Transmembrane</keyword>
<dbReference type="InterPro" id="IPR003425">
    <property type="entry name" value="CCB3/YggT"/>
</dbReference>
<dbReference type="Pfam" id="PF02325">
    <property type="entry name" value="CCB3_YggT"/>
    <property type="match status" value="1"/>
</dbReference>
<sequence>MALLLQIVSSILLVFLILLFARFVVDWVMVLARSWRPQGLVAAGLEVVYAATDPPLKAVRKVIPPLNLGSIRLDLGFMVLLIGVILLRSILSSLAYSIA</sequence>
<gene>
    <name evidence="2" type="ORF">IN07_22880</name>
</gene>
<dbReference type="OrthoDB" id="3216131at2"/>
<dbReference type="STRING" id="1522368.IN07_22880"/>